<dbReference type="AlphaFoldDB" id="A0A4D5RFS6"/>
<keyword evidence="1" id="KW-0732">Signal</keyword>
<dbReference type="EMBL" id="GHJT01001470">
    <property type="protein sequence ID" value="MOY35441.1"/>
    <property type="molecule type" value="Transcribed_RNA"/>
</dbReference>
<accession>A0A4D5RFS6</accession>
<feature type="chain" id="PRO_5020038467" evidence="1">
    <location>
        <begin position="17"/>
        <end position="119"/>
    </location>
</feature>
<evidence type="ECO:0000256" key="1">
    <source>
        <dbReference type="SAM" id="SignalP"/>
    </source>
</evidence>
<sequence length="119" mass="13170">MGVLKVCLRKVWLSSAALLCLDCGSRLETRPKLQMKQAMPSGRFSFVVSSKLGSSSLLAKLSFKAPTADKVQTYKNRIPAARQFRPFPDANSRQKCLPSLFCTHIFGVPALTGCELHWP</sequence>
<evidence type="ECO:0000313" key="2">
    <source>
        <dbReference type="EMBL" id="MOY35441.1"/>
    </source>
</evidence>
<name>A0A4D5RFS6_IXOSC</name>
<protein>
    <submittedName>
        <fullName evidence="2">Putative secreted protein</fullName>
    </submittedName>
</protein>
<feature type="signal peptide" evidence="1">
    <location>
        <begin position="1"/>
        <end position="16"/>
    </location>
</feature>
<proteinExistence type="predicted"/>
<reference evidence="2" key="1">
    <citation type="submission" date="2019-04" db="EMBL/GenBank/DDBJ databases">
        <title>An insight into the mialome of Ixodes scapularis.</title>
        <authorList>
            <person name="Ribeiro J.M."/>
            <person name="Mather T.N."/>
            <person name="Karim S."/>
        </authorList>
    </citation>
    <scope>NUCLEOTIDE SEQUENCE</scope>
</reference>
<organism evidence="2">
    <name type="scientific">Ixodes scapularis</name>
    <name type="common">Black-legged tick</name>
    <name type="synonym">Deer tick</name>
    <dbReference type="NCBI Taxonomy" id="6945"/>
    <lineage>
        <taxon>Eukaryota</taxon>
        <taxon>Metazoa</taxon>
        <taxon>Ecdysozoa</taxon>
        <taxon>Arthropoda</taxon>
        <taxon>Chelicerata</taxon>
        <taxon>Arachnida</taxon>
        <taxon>Acari</taxon>
        <taxon>Parasitiformes</taxon>
        <taxon>Ixodida</taxon>
        <taxon>Ixodoidea</taxon>
        <taxon>Ixodidae</taxon>
        <taxon>Ixodinae</taxon>
        <taxon>Ixodes</taxon>
    </lineage>
</organism>